<dbReference type="InterPro" id="IPR008964">
    <property type="entry name" value="Invasin/intimin_cell_adhesion"/>
</dbReference>
<dbReference type="InterPro" id="IPR012334">
    <property type="entry name" value="Pectin_lyas_fold"/>
</dbReference>
<dbReference type="InterPro" id="IPR039448">
    <property type="entry name" value="Beta_helix"/>
</dbReference>
<name>A0A7D6BQ17_FERL1</name>
<dbReference type="Pfam" id="PF13229">
    <property type="entry name" value="Beta_helix"/>
    <property type="match status" value="1"/>
</dbReference>
<protein>
    <recommendedName>
        <fullName evidence="3">Big-1 domain-containing protein</fullName>
    </recommendedName>
</protein>
<reference evidence="5" key="1">
    <citation type="submission" date="2020-07" db="EMBL/GenBank/DDBJ databases">
        <title>Metabolic diversity and evolutionary history of the archaeal phylum ###Micrarchaeota### uncovered from a freshwater lake metagenome.</title>
        <authorList>
            <person name="Kadnikov V.V."/>
            <person name="Savvichev A.S."/>
            <person name="Mardanov A.V."/>
            <person name="Beletsky A.V."/>
            <person name="Chupakov A.V."/>
            <person name="Kokryatskaya N.M."/>
            <person name="Pimenov N.V."/>
            <person name="Ravin N.V."/>
        </authorList>
    </citation>
    <scope>NUCLEOTIDE SEQUENCE [LARGE SCALE GENOMIC DNA]</scope>
</reference>
<keyword evidence="2" id="KW-0812">Transmembrane</keyword>
<dbReference type="Gene3D" id="2.60.40.10">
    <property type="entry name" value="Immunoglobulins"/>
    <property type="match status" value="3"/>
</dbReference>
<dbReference type="Proteomes" id="UP000510821">
    <property type="component" value="Chromosome"/>
</dbReference>
<dbReference type="InterPro" id="IPR007742">
    <property type="entry name" value="NosD_dom"/>
</dbReference>
<gene>
    <name evidence="4" type="ORF">Sv326_0228</name>
</gene>
<comment type="similarity">
    <text evidence="1">Belongs to the intimin/invasin family.</text>
</comment>
<evidence type="ECO:0000256" key="2">
    <source>
        <dbReference type="SAM" id="Phobius"/>
    </source>
</evidence>
<dbReference type="SMART" id="SM00634">
    <property type="entry name" value="BID_1"/>
    <property type="match status" value="3"/>
</dbReference>
<dbReference type="SMART" id="SM00710">
    <property type="entry name" value="PbH1"/>
    <property type="match status" value="17"/>
</dbReference>
<dbReference type="Gene3D" id="2.160.20.10">
    <property type="entry name" value="Single-stranded right-handed beta-helix, Pectin lyase-like"/>
    <property type="match status" value="3"/>
</dbReference>
<evidence type="ECO:0000259" key="3">
    <source>
        <dbReference type="PROSITE" id="PS51127"/>
    </source>
</evidence>
<keyword evidence="2" id="KW-1133">Transmembrane helix</keyword>
<keyword evidence="2" id="KW-0472">Membrane</keyword>
<dbReference type="PANTHER" id="PTHR39576:SF1">
    <property type="entry name" value="INVASIN"/>
    <property type="match status" value="1"/>
</dbReference>
<feature type="transmembrane region" description="Helical" evidence="2">
    <location>
        <begin position="12"/>
        <end position="34"/>
    </location>
</feature>
<dbReference type="PANTHER" id="PTHR39576">
    <property type="entry name" value="ATTACHING AND EFFACING PROTEIN HOMOLOG-RELATED-RELATED"/>
    <property type="match status" value="1"/>
</dbReference>
<dbReference type="InterPro" id="IPR051715">
    <property type="entry name" value="Intimin-Invasin_domain"/>
</dbReference>
<dbReference type="SUPFAM" id="SSF51126">
    <property type="entry name" value="Pectin lyase-like"/>
    <property type="match status" value="3"/>
</dbReference>
<dbReference type="PROSITE" id="PS51127">
    <property type="entry name" value="BIG1"/>
    <property type="match status" value="1"/>
</dbReference>
<dbReference type="Pfam" id="PF05048">
    <property type="entry name" value="NosD"/>
    <property type="match status" value="2"/>
</dbReference>
<feature type="domain" description="Big-1" evidence="3">
    <location>
        <begin position="212"/>
        <end position="304"/>
    </location>
</feature>
<evidence type="ECO:0000256" key="1">
    <source>
        <dbReference type="ARBA" id="ARBA00010116"/>
    </source>
</evidence>
<proteinExistence type="inferred from homology"/>
<sequence length="1266" mass="135718">MKKAQTAVEFLTTYGWVLVGLIILLAVLLYYGAFDPLRFVPRQCTFEPGLPCTSHKLEINQTTGTIRVITQLSNDLGYDISLPDGAMLIQVENIGKPGKNTYVGNCSPKAPYIIKKGGSFTCIVEIPDKEVIPQMGKNVRLQADLVYRNCLTDPNYLQTGNCTLASNYTSEGTAVTPVEGFSPTLYCGDGICGSSIGENPTICAIDCPPPASITINASPSLVAPDGVHYSNITATVRDKNHNPMRSMEVVFTSTPIGKLSSYSAVTDSNGIARVTLTSSTAGVATVTAIAAILSNSTTVSFYYVPSTIALSHSLTAPCSNTSQITATVMDQQGNLIKDMQVIFSHNANGIASFTPGSALTDDMGQASTTFYDSMLNSERVRVNATLYMPDLGITLRNSTVLDYTPSSIVLTSTRDPFPCGNDFLVKAHIEDKYGNAVCDYNVSFSHNASGTANLNPASNKTDSSGDTTSIFSDDKIEDVNVTGKVTVPELGLSYRSSKLVNRGMPVILLDDWVVDTTIECHNVTLIPTDASINITNGGRLTLKCMNLTMNMSSDWFHESNGLYINSGGTLITRSDGGCPVNISAIAPDPPGCGGGCAGGFVFIAERGSTFDMSGAYVDFAFKGASGIILKTDFAKVQNSTITRLNGYGISFGGTAYDDFQTNGCTISGNTIYNVTNDAIRLEQYSQGCTVSNNTIYATDTGIRIAMSGPYPWNAWAPYTSRVGLHNLRDNIIYGSDWIRMTDIGSVGSHSQGIAVGLSSYNTITNNTIGYCSIGIGVSSGDNTISLNKIYNSTYNDLMTESGDGMQLSNSNSTVNSNTISNSEYYGVRCSGNTLGSSFSANVFSGNMDDCDDCPNCYVSRSTCGTITENIILTADLINSSTCITFGADNITLDCNGHSISWCCAGFPGEYYAIYANGKNNIEVKNCVLRGYPGSIAGYSDAVYLQFTNNSKIHSNVIHSFTGIGSLDYAGAILLKNSNGNSIYNNTLFNQSGTVHMFLVSSQNNLIYDNILYNGTSSSVNLIDSDGNSLLRNTIRNSNAGISLVSSSYNRMESNSLYNNKRGIYLQQLSDSNMILSNRISNISDPYREGAVGLIDSSNNTFRNNTIYNTTFYGINILDASCKNFIFNNTITKTFTGINMSTSEDLCNNIISNTTISDTTYGVYLGMSYNASVVNSTITNNVYGIYCDLAYPGTIRNNTISGNSHTGILFNESTMTVSLNKVLSNTLWGVNCNTTDFLKPTFSQNTIQNNRDNSANANCGGCNGCPG</sequence>
<accession>A0A7D6BQ17</accession>
<evidence type="ECO:0000313" key="4">
    <source>
        <dbReference type="EMBL" id="QLJ52403.1"/>
    </source>
</evidence>
<dbReference type="InterPro" id="IPR013783">
    <property type="entry name" value="Ig-like_fold"/>
</dbReference>
<dbReference type="AlphaFoldDB" id="A0A7D6BQ17"/>
<dbReference type="Pfam" id="PF02369">
    <property type="entry name" value="Big_1"/>
    <property type="match status" value="2"/>
</dbReference>
<dbReference type="InterPro" id="IPR022441">
    <property type="entry name" value="Para_beta_helix_rpt-2"/>
</dbReference>
<dbReference type="EMBL" id="CP058998">
    <property type="protein sequence ID" value="QLJ52403.1"/>
    <property type="molecule type" value="Genomic_DNA"/>
</dbReference>
<dbReference type="SUPFAM" id="SSF49373">
    <property type="entry name" value="Invasin/intimin cell-adhesion fragments"/>
    <property type="match status" value="3"/>
</dbReference>
<dbReference type="InterPro" id="IPR003344">
    <property type="entry name" value="Big_1_dom"/>
</dbReference>
<organism evidence="4 5">
    <name type="scientific">Fermentimicrarchaeum limneticum</name>
    <dbReference type="NCBI Taxonomy" id="2795018"/>
    <lineage>
        <taxon>Archaea</taxon>
        <taxon>Candidatus Micrarchaeota</taxon>
        <taxon>Candidatus Fermentimicrarchaeales</taxon>
        <taxon>Candidatus Fermentimicrarchaeaceae</taxon>
        <taxon>Candidatus Fermentimicrarchaeum</taxon>
    </lineage>
</organism>
<dbReference type="NCBIfam" id="TIGR03804">
    <property type="entry name" value="para_beta_helix"/>
    <property type="match status" value="1"/>
</dbReference>
<dbReference type="KEGG" id="flt:Sv326_0228"/>
<dbReference type="InterPro" id="IPR006626">
    <property type="entry name" value="PbH1"/>
</dbReference>
<dbReference type="InterPro" id="IPR011050">
    <property type="entry name" value="Pectin_lyase_fold/virulence"/>
</dbReference>
<evidence type="ECO:0000313" key="5">
    <source>
        <dbReference type="Proteomes" id="UP000510821"/>
    </source>
</evidence>